<evidence type="ECO:0000313" key="1">
    <source>
        <dbReference type="EMBL" id="TSC65187.1"/>
    </source>
</evidence>
<sequence>MSLPEEYEDRLSRMDEFINELCAQLQHAYQDTQVSELRSRLAKNNAEAVANYNLQQAKAERFRTQPGCEALYELRVNAAKKSLERQLAFSETMLESFQQSLKKS</sequence>
<evidence type="ECO:0000313" key="2">
    <source>
        <dbReference type="Proteomes" id="UP000316253"/>
    </source>
</evidence>
<name>A0A554JA18_9BACT</name>
<reference evidence="1 2" key="1">
    <citation type="submission" date="2017-08" db="EMBL/GenBank/DDBJ databases">
        <title>Mechanisms for carbon and nitrogen cycling indicate functional differentiation within the Candidate Phyla Radiation.</title>
        <authorList>
            <person name="Danczak R.E."/>
            <person name="Johnston M.D."/>
            <person name="Kenah C."/>
            <person name="Slattery M."/>
            <person name="Wrighton K.C."/>
            <person name="Wilkins M.J."/>
        </authorList>
    </citation>
    <scope>NUCLEOTIDE SEQUENCE [LARGE SCALE GENOMIC DNA]</scope>
    <source>
        <strain evidence="1">Gr01-1014_85</strain>
    </source>
</reference>
<gene>
    <name evidence="1" type="ORF">CEO22_584</name>
</gene>
<dbReference type="AlphaFoldDB" id="A0A554JA18"/>
<dbReference type="Proteomes" id="UP000316253">
    <property type="component" value="Unassembled WGS sequence"/>
</dbReference>
<protein>
    <submittedName>
        <fullName evidence="1">Uncharacterized protein</fullName>
    </submittedName>
</protein>
<dbReference type="EMBL" id="VMFD01000060">
    <property type="protein sequence ID" value="TSC65187.1"/>
    <property type="molecule type" value="Genomic_DNA"/>
</dbReference>
<organism evidence="1 2">
    <name type="scientific">Candidatus Berkelbacteria bacterium Gr01-1014_85</name>
    <dbReference type="NCBI Taxonomy" id="2017150"/>
    <lineage>
        <taxon>Bacteria</taxon>
        <taxon>Candidatus Berkelbacteria</taxon>
    </lineage>
</organism>
<comment type="caution">
    <text evidence="1">The sequence shown here is derived from an EMBL/GenBank/DDBJ whole genome shotgun (WGS) entry which is preliminary data.</text>
</comment>
<proteinExistence type="predicted"/>
<accession>A0A554JA18</accession>